<evidence type="ECO:0000256" key="7">
    <source>
        <dbReference type="SAM" id="MobiDB-lite"/>
    </source>
</evidence>
<keyword evidence="11" id="KW-0540">Nuclease</keyword>
<evidence type="ECO:0000256" key="1">
    <source>
        <dbReference type="ARBA" id="ARBA00007913"/>
    </source>
</evidence>
<evidence type="ECO:0000256" key="4">
    <source>
        <dbReference type="ARBA" id="ARBA00022806"/>
    </source>
</evidence>
<dbReference type="InterPro" id="IPR041677">
    <property type="entry name" value="DNA2/NAM7_AAA_11"/>
</dbReference>
<organism evidence="11 12">
    <name type="scientific">Jiangella mangrovi</name>
    <dbReference type="NCBI Taxonomy" id="1524084"/>
    <lineage>
        <taxon>Bacteria</taxon>
        <taxon>Bacillati</taxon>
        <taxon>Actinomycetota</taxon>
        <taxon>Actinomycetes</taxon>
        <taxon>Jiangellales</taxon>
        <taxon>Jiangellaceae</taxon>
        <taxon>Jiangella</taxon>
    </lineage>
</organism>
<evidence type="ECO:0000256" key="3">
    <source>
        <dbReference type="ARBA" id="ARBA00022801"/>
    </source>
</evidence>
<dbReference type="InterPro" id="IPR041679">
    <property type="entry name" value="DNA2/NAM7-like_C"/>
</dbReference>
<dbReference type="GO" id="GO:0005524">
    <property type="term" value="F:ATP binding"/>
    <property type="evidence" value="ECO:0007669"/>
    <property type="project" value="UniProtKB-KW"/>
</dbReference>
<gene>
    <name evidence="11" type="ORF">HD601_004142</name>
</gene>
<sequence length="1750" mass="193443">MGEIETLNQIEKSELMQRAKNLFEFLARAQQLKVSPVRTVDVYARDGKVIWFDSLPQHPAIVSSHRGGDPEAEAPLFTIDRVGRVAPPEPGEALRPWVQVSLEDPESIPVLAEAVPAHRVSHIASASDDEGAEDVRLADHPDVRDAFGEWLETWQSWANAELEDRPVRDLYGELFSTYVQVTGHPEELELVLGVGCLAWRPENHPMVRRHMLTCSAGIHFDDDSGRLTVTREQALDPLTVELEMLDPGLISNPQRINEVKDAAKEFEAHPLHRDDVGMLARRLVYTLDAAGSYNDEAVPPQFAVDAVAAYAPALILRKRSQQGLVEIFQTIVAQLAEADDVPSGLLPLVDPDREPTAETDPTPGAVVAVGDEIFLPLPVNEQQLKILKAVDARAQTVVQGPPGTGKTHTAAALLSHLLAQGKRVLVAAHTDRALKEVRDKLPTAIKPLSVAVVGNSRSDMSDLKFAVEKIAAVASEHDPLVARKTMDASLTKIDDLRRKRAATHRQLIDARAHEVVDHEFGIYSGSLAAIAQRYQAEAEDYGWLTDLVEVSSDDTPPLTDAEIAEWRSLLLDVEFQADEPDSQDRILELDGIPQPHEFADLCVIERTAAAISQQHADLVQHEEFEAVRRLQPEERARLQQRMRALANEALVLEQRREAWMNDALYDIRASRGALWRARADQVGTLINQALPMIEALGPLTEVDLADSADVAALASLAQALRQHLRSGGAIKTSGDGKPKIGMLTPKMVKEALPLFEHVRINGLPPVEEEQLISFITYVDAARTVDALDRAWPANVLIPTEDTLDERLQWHVIELEQLARVLTLGEELVEEERRLIALGLKRPDWTDLEAIHAYASLVDAAAASDAWADARRPLRALEEAVETAARWGDAAACVHQLHLAIRNRDYDEYSRGYARLSRLNAVRALATRRDELGAKLSAAPDLRECLLRSAAERIWDDRLPRFEAAWMWAATGAWILQQDTTDANALQAQIGVYEGRIRREVETLAATRAWSHAVSTERLTGQSRADLALYASLVRRLGKGTGKYAAQKRAEIRTAMDRCRPAVPVWIMPIYRIAEQFKVHENMFDVVIVDEASQAGLEATFLQYLAPKIVVIGDDKQVSPTAVGVDQQQLRDLANQYLARDRYKAAWQDPKRSLFDEALMRYGGQITLVEHRRCVPEIIGFSNRIAYEPDGIRLIPVRQYGADRLEPIRAVHVVDGYERGTSAKINPAEVAAIVDQIEKCLVDPRYDGLTFGVISLLGTAQAKAIESELLERIPPDEWTARDLRCGDAADFQGSERDVIFLSMVAAASPGRRLGALTQELYVQRYNVAASRAKDQLWLFHSVAPGDLGNPEDMRFALLDYCYGVINRAHAHDEGVGTEAVPENTLVDPFDSLFEQRVFNRLFDRGYTVIPQYPAEGYKIDLVVVGARGRLAIECDGDTWHGPDAYEADLARQRDLERCGWQFFRIRESAFYVDQAGSLDMLWQTLNELRIHPSGWIEEELGGDEGIEVPDWDSVSDDNGDHGTASTQDPAAAVAVPTHALPPSIAELAGHDDHVPTRVLTYDPADLGGPTHLYPSLGDGVLEPYTEFTGTVAQPANASRQQLLDGLLAVVAVQGPIDGHRLHTAYVKASGGKRVGKAVAKILNSAITAGVRQGKLLVDNPLHEAGVKPRTYRLPDQLEVRLRELGPRTLEQVPPRELAALLSRAANEYGWDNNETLFRAVLASLGLHRLTANVEARMLSVLPIVAPDGGDS</sequence>
<dbReference type="Pfam" id="PF13086">
    <property type="entry name" value="AAA_11"/>
    <property type="match status" value="1"/>
</dbReference>
<dbReference type="GO" id="GO:0043139">
    <property type="term" value="F:5'-3' DNA helicase activity"/>
    <property type="evidence" value="ECO:0007669"/>
    <property type="project" value="TreeGrafter"/>
</dbReference>
<dbReference type="InterPro" id="IPR027417">
    <property type="entry name" value="P-loop_NTPase"/>
</dbReference>
<dbReference type="Proteomes" id="UP000542813">
    <property type="component" value="Unassembled WGS sequence"/>
</dbReference>
<comment type="caution">
    <text evidence="11">The sequence shown here is derived from an EMBL/GenBank/DDBJ whole genome shotgun (WGS) entry which is preliminary data.</text>
</comment>
<evidence type="ECO:0000259" key="8">
    <source>
        <dbReference type="Pfam" id="PF13086"/>
    </source>
</evidence>
<dbReference type="Pfam" id="PF18741">
    <property type="entry name" value="MTES_1575"/>
    <property type="match status" value="1"/>
</dbReference>
<accession>A0A7W9LMX5</accession>
<dbReference type="InterPro" id="IPR050534">
    <property type="entry name" value="Coronavir_polyprotein_1ab"/>
</dbReference>
<keyword evidence="5" id="KW-0067">ATP-binding</keyword>
<dbReference type="PANTHER" id="PTHR43788:SF8">
    <property type="entry name" value="DNA-BINDING PROTEIN SMUBP-2"/>
    <property type="match status" value="1"/>
</dbReference>
<feature type="domain" description="DNA2/NAM7 helicase helicase" evidence="8">
    <location>
        <begin position="380"/>
        <end position="508"/>
    </location>
</feature>
<feature type="coiled-coil region" evidence="6">
    <location>
        <begin position="635"/>
        <end position="662"/>
    </location>
</feature>
<dbReference type="CDD" id="cd18808">
    <property type="entry name" value="SF1_C_Upf1"/>
    <property type="match status" value="1"/>
</dbReference>
<dbReference type="InterPro" id="IPR049468">
    <property type="entry name" value="Restrct_endonuc-II-like_dom"/>
</dbReference>
<feature type="domain" description="DNA2/NAM7 helicase-like C-terminal" evidence="9">
    <location>
        <begin position="1150"/>
        <end position="1338"/>
    </location>
</feature>
<keyword evidence="6" id="KW-0175">Coiled coil</keyword>
<dbReference type="Gene3D" id="3.40.960.10">
    <property type="entry name" value="VSR Endonuclease"/>
    <property type="match status" value="1"/>
</dbReference>
<keyword evidence="2" id="KW-0547">Nucleotide-binding</keyword>
<dbReference type="InterPro" id="IPR011335">
    <property type="entry name" value="Restrct_endonuc-II-like"/>
</dbReference>
<dbReference type="PANTHER" id="PTHR43788">
    <property type="entry name" value="DNA2/NAM7 HELICASE FAMILY MEMBER"/>
    <property type="match status" value="1"/>
</dbReference>
<keyword evidence="3" id="KW-0378">Hydrolase</keyword>
<dbReference type="RefSeq" id="WP_221441162.1">
    <property type="nucleotide sequence ID" value="NZ_JACHMM010000001.1"/>
</dbReference>
<name>A0A7W9LMX5_9ACTN</name>
<dbReference type="SUPFAM" id="SSF52540">
    <property type="entry name" value="P-loop containing nucleoside triphosphate hydrolases"/>
    <property type="match status" value="1"/>
</dbReference>
<dbReference type="Gene3D" id="3.40.50.300">
    <property type="entry name" value="P-loop containing nucleotide triphosphate hydrolases"/>
    <property type="match status" value="3"/>
</dbReference>
<feature type="domain" description="Restriction endonuclease type II-like" evidence="10">
    <location>
        <begin position="1392"/>
        <end position="1484"/>
    </location>
</feature>
<evidence type="ECO:0000256" key="2">
    <source>
        <dbReference type="ARBA" id="ARBA00022741"/>
    </source>
</evidence>
<evidence type="ECO:0000259" key="9">
    <source>
        <dbReference type="Pfam" id="PF13087"/>
    </source>
</evidence>
<evidence type="ECO:0000313" key="12">
    <source>
        <dbReference type="Proteomes" id="UP000542813"/>
    </source>
</evidence>
<dbReference type="GO" id="GO:0016787">
    <property type="term" value="F:hydrolase activity"/>
    <property type="evidence" value="ECO:0007669"/>
    <property type="project" value="UniProtKB-KW"/>
</dbReference>
<protein>
    <submittedName>
        <fullName evidence="11">Very-short-patch-repair endonuclease</fullName>
    </submittedName>
</protein>
<keyword evidence="4" id="KW-0347">Helicase</keyword>
<evidence type="ECO:0000313" key="11">
    <source>
        <dbReference type="EMBL" id="MBB5789567.1"/>
    </source>
</evidence>
<dbReference type="Pfam" id="PF13087">
    <property type="entry name" value="AAA_12"/>
    <property type="match status" value="1"/>
</dbReference>
<evidence type="ECO:0000256" key="6">
    <source>
        <dbReference type="SAM" id="Coils"/>
    </source>
</evidence>
<feature type="region of interest" description="Disordered" evidence="7">
    <location>
        <begin position="1505"/>
        <end position="1528"/>
    </location>
</feature>
<comment type="similarity">
    <text evidence="1">Belongs to the DNA2/NAM7 helicase family.</text>
</comment>
<keyword evidence="12" id="KW-1185">Reference proteome</keyword>
<reference evidence="11 12" key="1">
    <citation type="submission" date="2020-08" db="EMBL/GenBank/DDBJ databases">
        <title>Sequencing the genomes of 1000 actinobacteria strains.</title>
        <authorList>
            <person name="Klenk H.-P."/>
        </authorList>
    </citation>
    <scope>NUCLEOTIDE SEQUENCE [LARGE SCALE GENOMIC DNA]</scope>
    <source>
        <strain evidence="11 12">DSM 102122</strain>
    </source>
</reference>
<dbReference type="InterPro" id="IPR047187">
    <property type="entry name" value="SF1_C_Upf1"/>
</dbReference>
<feature type="compositionally biased region" description="Acidic residues" evidence="7">
    <location>
        <begin position="1505"/>
        <end position="1516"/>
    </location>
</feature>
<dbReference type="EMBL" id="JACHMM010000001">
    <property type="protein sequence ID" value="MBB5789567.1"/>
    <property type="molecule type" value="Genomic_DNA"/>
</dbReference>
<dbReference type="GO" id="GO:0004519">
    <property type="term" value="F:endonuclease activity"/>
    <property type="evidence" value="ECO:0007669"/>
    <property type="project" value="UniProtKB-KW"/>
</dbReference>
<evidence type="ECO:0000259" key="10">
    <source>
        <dbReference type="Pfam" id="PF18741"/>
    </source>
</evidence>
<dbReference type="SUPFAM" id="SSF52980">
    <property type="entry name" value="Restriction endonuclease-like"/>
    <property type="match status" value="1"/>
</dbReference>
<evidence type="ECO:0000256" key="5">
    <source>
        <dbReference type="ARBA" id="ARBA00022840"/>
    </source>
</evidence>
<proteinExistence type="inferred from homology"/>
<keyword evidence="11" id="KW-0255">Endonuclease</keyword>